<dbReference type="GO" id="GO:0005886">
    <property type="term" value="C:plasma membrane"/>
    <property type="evidence" value="ECO:0007669"/>
    <property type="project" value="TreeGrafter"/>
</dbReference>
<dbReference type="PANTHER" id="PTHR32063">
    <property type="match status" value="1"/>
</dbReference>
<dbReference type="Pfam" id="PF00873">
    <property type="entry name" value="ACR_tran"/>
    <property type="match status" value="1"/>
</dbReference>
<feature type="transmembrane region" description="Helical" evidence="1">
    <location>
        <begin position="457"/>
        <end position="477"/>
    </location>
</feature>
<dbReference type="RefSeq" id="WP_154737493.1">
    <property type="nucleotide sequence ID" value="NZ_WMBQ01000001.1"/>
</dbReference>
<keyword evidence="3" id="KW-1185">Reference proteome</keyword>
<dbReference type="Gene3D" id="3.30.70.1440">
    <property type="entry name" value="Multidrug efflux transporter AcrB pore domain"/>
    <property type="match status" value="1"/>
</dbReference>
<protein>
    <submittedName>
        <fullName evidence="2">AcrB/AcrD/AcrF family protein</fullName>
    </submittedName>
</protein>
<feature type="transmembrane region" description="Helical" evidence="1">
    <location>
        <begin position="551"/>
        <end position="573"/>
    </location>
</feature>
<feature type="transmembrane region" description="Helical" evidence="1">
    <location>
        <begin position="881"/>
        <end position="903"/>
    </location>
</feature>
<dbReference type="Gene3D" id="3.30.2090.10">
    <property type="entry name" value="Multidrug efflux transporter AcrB TolC docking domain, DN and DC subdomains"/>
    <property type="match status" value="2"/>
</dbReference>
<feature type="transmembrane region" description="Helical" evidence="1">
    <location>
        <begin position="21"/>
        <end position="42"/>
    </location>
</feature>
<name>A0A6I3KEZ0_9HYPH</name>
<dbReference type="AlphaFoldDB" id="A0A6I3KEZ0"/>
<dbReference type="InterPro" id="IPR001036">
    <property type="entry name" value="Acrflvin-R"/>
</dbReference>
<gene>
    <name evidence="2" type="ORF">GIW81_00985</name>
</gene>
<sequence length="1063" mass="113186">MATPDPVPDSHRGFQASVIRFAVRFRGTVVALAFLLLGYGAVSLMQAKYDVFPEFAPPQVGIQAEAPGLTAEQVEVLVTQPIENAVNGVPGVESLRSVSIQGLSVITIIFQANSDIFRNRQVVSERLAEAAQELPQNTPPPTITPLTSSSSTVLVLGLTSAKRSLMDLRSLADWTLRQRLLAVPGVSKVAVFGSDIRSLQVQIRPDDLLRFSLSIDDVLTAARKATAITGSGFIETANQRIVLQADGQSIDPEEIGRTVVASVNGASVLLRDVANVVNAPEPPIGGATIMGEPGVVLLVSGQLGANTVDVTEGIEKVLENLRPSIEREGIEMRTDLFRPADFIAISTNNVQQSLLLGGILVVVVLFLFLYDLRTATISSVAIPLSLLAAVVVLNALGATLNAMTLGGLAIAIGEVVDDAVIDVENISRRLRENRRLAHPLPIGQVIVNASLEVRGSVVYATFAVILVFLPVVMLPGLAGRFFAPLGLAYVLAILASLAVAMIVTPALCMLLFPKNTPAEADAVHDPPVTRWLRRHYERALHGIVAHPRATIAAAVLFTVIGCSAVPFFGAGFLPELKEGHFTLHMAAVPGTSIEESQRLGKLVTSALLKLPFVRVVSQRIGRAEQADDTWGSNYSEFEVDLQRGLSGAQSEEAQIEMRKVLAGFPGANFALKPFLTERVEESLSGYTASVIVNIYGNDLNELDATAQEVAQELNGIEGATEVQLQSPPGLPQLTIRPRKADLERWGLDAVEVLNVLRTAYQGDIVGQTYEGSRVYNVIAILDKETRENVTNVGNLPLRTRAGNFVLLKQVADVFQIAGRYQVDHLGGQRLQAVTANVIGRDVTSFVDEAEQRLNEKLKLPAGVHLEFAGSAQAQAKAQRDLIMNSLIAGLGILILLMVVTGSARNVLLVLANMPFAMVGGVLAVFATGGILTLGSMVGFVTLFGITLRNSIMMISHYEHLVGVEGRPWGPQTAIAGAADRLAPILMTSIVTALGLLPLAIGMNEPGREIEGPMALVIVGGLATSMTLNLLVLPTLALQFGKFGERDPEFSEAPPNSGGGAAAS</sequence>
<dbReference type="PANTHER" id="PTHR32063:SF4">
    <property type="entry name" value="SLR6043 PROTEIN"/>
    <property type="match status" value="1"/>
</dbReference>
<dbReference type="Gene3D" id="1.20.1640.10">
    <property type="entry name" value="Multidrug efflux transporter AcrB transmembrane domain"/>
    <property type="match status" value="2"/>
</dbReference>
<dbReference type="SUPFAM" id="SSF82693">
    <property type="entry name" value="Multidrug efflux transporter AcrB pore domain, PN1, PN2, PC1 and PC2 subdomains"/>
    <property type="match status" value="2"/>
</dbReference>
<comment type="caution">
    <text evidence="2">The sequence shown here is derived from an EMBL/GenBank/DDBJ whole genome shotgun (WGS) entry which is preliminary data.</text>
</comment>
<feature type="transmembrane region" description="Helical" evidence="1">
    <location>
        <begin position="1014"/>
        <end position="1037"/>
    </location>
</feature>
<reference evidence="2 3" key="1">
    <citation type="submission" date="2019-11" db="EMBL/GenBank/DDBJ databases">
        <title>Identification of a novel strain.</title>
        <authorList>
            <person name="Xu Q."/>
            <person name="Wang G."/>
        </authorList>
    </citation>
    <scope>NUCLEOTIDE SEQUENCE [LARGE SCALE GENOMIC DNA]</scope>
    <source>
        <strain evidence="3">xq</strain>
    </source>
</reference>
<evidence type="ECO:0000313" key="3">
    <source>
        <dbReference type="Proteomes" id="UP000440694"/>
    </source>
</evidence>
<evidence type="ECO:0000313" key="2">
    <source>
        <dbReference type="EMBL" id="MTD92903.1"/>
    </source>
</evidence>
<feature type="transmembrane region" description="Helical" evidence="1">
    <location>
        <begin position="489"/>
        <end position="512"/>
    </location>
</feature>
<accession>A0A6I3KEZ0</accession>
<dbReference type="PRINTS" id="PR00702">
    <property type="entry name" value="ACRIFLAVINRP"/>
</dbReference>
<dbReference type="EMBL" id="WMBQ01000001">
    <property type="protein sequence ID" value="MTD92903.1"/>
    <property type="molecule type" value="Genomic_DNA"/>
</dbReference>
<dbReference type="Proteomes" id="UP000440694">
    <property type="component" value="Unassembled WGS sequence"/>
</dbReference>
<feature type="transmembrane region" description="Helical" evidence="1">
    <location>
        <begin position="384"/>
        <end position="412"/>
    </location>
</feature>
<keyword evidence="1" id="KW-1133">Transmembrane helix</keyword>
<feature type="transmembrane region" description="Helical" evidence="1">
    <location>
        <begin position="354"/>
        <end position="372"/>
    </location>
</feature>
<evidence type="ECO:0000256" key="1">
    <source>
        <dbReference type="SAM" id="Phobius"/>
    </source>
</evidence>
<dbReference type="InterPro" id="IPR027463">
    <property type="entry name" value="AcrB_DN_DC_subdom"/>
</dbReference>
<dbReference type="SUPFAM" id="SSF82714">
    <property type="entry name" value="Multidrug efflux transporter AcrB TolC docking domain, DN and DC subdomains"/>
    <property type="match status" value="2"/>
</dbReference>
<organism evidence="2 3">
    <name type="scientific">Hyphomicrobium album</name>
    <dbReference type="NCBI Taxonomy" id="2665159"/>
    <lineage>
        <taxon>Bacteria</taxon>
        <taxon>Pseudomonadati</taxon>
        <taxon>Pseudomonadota</taxon>
        <taxon>Alphaproteobacteria</taxon>
        <taxon>Hyphomicrobiales</taxon>
        <taxon>Hyphomicrobiaceae</taxon>
        <taxon>Hyphomicrobium</taxon>
    </lineage>
</organism>
<dbReference type="GO" id="GO:0042910">
    <property type="term" value="F:xenobiotic transmembrane transporter activity"/>
    <property type="evidence" value="ECO:0007669"/>
    <property type="project" value="TreeGrafter"/>
</dbReference>
<feature type="transmembrane region" description="Helical" evidence="1">
    <location>
        <begin position="981"/>
        <end position="1002"/>
    </location>
</feature>
<proteinExistence type="predicted"/>
<feature type="transmembrane region" description="Helical" evidence="1">
    <location>
        <begin position="915"/>
        <end position="945"/>
    </location>
</feature>
<keyword evidence="1" id="KW-0472">Membrane</keyword>
<dbReference type="Gene3D" id="3.30.70.1320">
    <property type="entry name" value="Multidrug efflux transporter AcrB pore domain like"/>
    <property type="match status" value="1"/>
</dbReference>
<dbReference type="Gene3D" id="3.30.70.1430">
    <property type="entry name" value="Multidrug efflux transporter AcrB pore domain"/>
    <property type="match status" value="2"/>
</dbReference>
<keyword evidence="1" id="KW-0812">Transmembrane</keyword>
<dbReference type="SUPFAM" id="SSF82866">
    <property type="entry name" value="Multidrug efflux transporter AcrB transmembrane domain"/>
    <property type="match status" value="2"/>
</dbReference>